<dbReference type="VEuPathDB" id="TrichDB:TRFO_02257"/>
<dbReference type="InterPro" id="IPR002110">
    <property type="entry name" value="Ankyrin_rpt"/>
</dbReference>
<dbReference type="PROSITE" id="PS50297">
    <property type="entry name" value="ANK_REP_REGION"/>
    <property type="match status" value="3"/>
</dbReference>
<dbReference type="OrthoDB" id="341259at2759"/>
<dbReference type="Gene3D" id="1.25.40.20">
    <property type="entry name" value="Ankyrin repeat-containing domain"/>
    <property type="match status" value="5"/>
</dbReference>
<evidence type="ECO:0000256" key="3">
    <source>
        <dbReference type="PROSITE-ProRule" id="PRU00023"/>
    </source>
</evidence>
<dbReference type="PANTHER" id="PTHR24198">
    <property type="entry name" value="ANKYRIN REPEAT AND PROTEIN KINASE DOMAIN-CONTAINING PROTEIN"/>
    <property type="match status" value="1"/>
</dbReference>
<evidence type="ECO:0000313" key="4">
    <source>
        <dbReference type="EMBL" id="OHS95267.1"/>
    </source>
</evidence>
<reference evidence="4" key="1">
    <citation type="submission" date="2016-10" db="EMBL/GenBank/DDBJ databases">
        <authorList>
            <person name="Benchimol M."/>
            <person name="Almeida L.G."/>
            <person name="Vasconcelos A.T."/>
            <person name="Perreira-Neves A."/>
            <person name="Rosa I.A."/>
            <person name="Tasca T."/>
            <person name="Bogo M.R."/>
            <person name="de Souza W."/>
        </authorList>
    </citation>
    <scope>NUCLEOTIDE SEQUENCE [LARGE SCALE GENOMIC DNA]</scope>
    <source>
        <strain evidence="4">K</strain>
    </source>
</reference>
<dbReference type="PROSITE" id="PS50088">
    <property type="entry name" value="ANK_REPEAT"/>
    <property type="match status" value="4"/>
</dbReference>
<protein>
    <submittedName>
        <fullName evidence="4">Uncharacterized protein</fullName>
    </submittedName>
</protein>
<dbReference type="AlphaFoldDB" id="A0A1J4JC89"/>
<keyword evidence="2 3" id="KW-0040">ANK repeat</keyword>
<dbReference type="SUPFAM" id="SSF48403">
    <property type="entry name" value="Ankyrin repeat"/>
    <property type="match status" value="3"/>
</dbReference>
<sequence>MMQTPSLPFYKVTGTPHFSNLGSICIHHWAAIDRQDFIQKTMEDSGLNSLLVTDYYGNTVLHYATSAGSYKVAKYVISLFPSTHFFNSSKITPAHIAAQRNDVKMLEILRESSVLFTDLSHKLWSPFHFAIFYGSYESVLYFLKNGFANLNQLILGAESTENFVSNNTFRYISALDLAEITNNQKIVDLLNEYHALPSLHTAIRANNLPAVGFHIFSPVSPSKNLDAPSQYRNSTPLHIAAALGNYSVCHSLLEKGCSTELVDSEGLSPLELAVISNSVETVTVILPRSSTDQVAKAIFIAADLNHRDVLKVLLGGKFSPSHIDSNSYKTINQSPSKVNCKENKNGDSILIRLIKRKMFDFAEILLKMNPDINYRDSEGATALHYAAVSGPETLLRELLYRAHNKEEKDKFGMTPYFYAIRSSSNFIRQFPTSDIDALNEFGLSPIVYAIALMLHTKLIPTEISLKRRYNVDIGKFLDAHKLPKITRSFPDYKQDANMTCECAQIPIYGTPFVRALKAESPSLFREKLGGIVPGGSLLHLAIIFEARSGVVKQLLDKNDKNKIDLLDRPDDYGRTPLHYAIILHRTSIISLLIALNANVMVQDNEGNTIYHFLDDVTVYETIREILTNASITSNSPNKDGDLPIHIACRKGCLPMLKIFVQLLEDIKDLTRKNNKGETPLGAALANKNYDCIEFLHSYGVSNLLVEAVRENDIKKVQRLIENGYPVNSFDKSHITSLHAATDNQNAEIVKYLIDHGAEPKVQTLKGQLPIHFAATHNNLEICLLLLTDDFKLSTIHSADQPFLMATEENCKNFLFHYWKREVLIKYLMKFIKRCYGIFLNIKGQFQDVHDKFNKNKLNSTMLPTILTTISKIIFVSERILARRRSQSLPYSFKYSLHHLLQILTSFDITNYCNELESVQDFFEDCKTLRIPVQKIIYQLLYPLFWIDNIGNVLLMLTPHLLTEIDNGSLFSQILTWTSLQCEKVMKYQPLGIPKDDDSLAKEITENVIVTCDGVIDEIQKNPLCLFHPQFFDGMKDYLGKKYTIPRNMPFRNRDTIRIYLCEKFVVFIGRQTIKLPLFMINIKQLTKENEFTFTTPIGQFKITISIDDPLLQVMKVFILHKSIMLHRFDHGEYQLQRNKERMYQCLVVFQLSGERSTSSRFVTVRAGTERSCYDICHAHMMDSLPSPPVFFNVMPRDITDSEKTVIFT</sequence>
<name>A0A1J4JC89_9EUKA</name>
<evidence type="ECO:0000313" key="5">
    <source>
        <dbReference type="Proteomes" id="UP000179807"/>
    </source>
</evidence>
<dbReference type="SMART" id="SM00248">
    <property type="entry name" value="ANK"/>
    <property type="match status" value="14"/>
</dbReference>
<dbReference type="PRINTS" id="PR01415">
    <property type="entry name" value="ANKYRIN"/>
</dbReference>
<dbReference type="Proteomes" id="UP000179807">
    <property type="component" value="Unassembled WGS sequence"/>
</dbReference>
<dbReference type="PANTHER" id="PTHR24198:SF165">
    <property type="entry name" value="ANKYRIN REPEAT-CONTAINING PROTEIN-RELATED"/>
    <property type="match status" value="1"/>
</dbReference>
<comment type="caution">
    <text evidence="4">The sequence shown here is derived from an EMBL/GenBank/DDBJ whole genome shotgun (WGS) entry which is preliminary data.</text>
</comment>
<keyword evidence="5" id="KW-1185">Reference proteome</keyword>
<dbReference type="GeneID" id="94825281"/>
<proteinExistence type="predicted"/>
<feature type="repeat" description="ANK" evidence="3">
    <location>
        <begin position="232"/>
        <end position="264"/>
    </location>
</feature>
<dbReference type="RefSeq" id="XP_068348404.1">
    <property type="nucleotide sequence ID" value="XM_068490577.1"/>
</dbReference>
<dbReference type="InterPro" id="IPR036770">
    <property type="entry name" value="Ankyrin_rpt-contain_sf"/>
</dbReference>
<evidence type="ECO:0000256" key="1">
    <source>
        <dbReference type="ARBA" id="ARBA00022737"/>
    </source>
</evidence>
<evidence type="ECO:0000256" key="2">
    <source>
        <dbReference type="ARBA" id="ARBA00023043"/>
    </source>
</evidence>
<feature type="repeat" description="ANK" evidence="3">
    <location>
        <begin position="572"/>
        <end position="604"/>
    </location>
</feature>
<organism evidence="4 5">
    <name type="scientific">Tritrichomonas foetus</name>
    <dbReference type="NCBI Taxonomy" id="1144522"/>
    <lineage>
        <taxon>Eukaryota</taxon>
        <taxon>Metamonada</taxon>
        <taxon>Parabasalia</taxon>
        <taxon>Tritrichomonadida</taxon>
        <taxon>Tritrichomonadidae</taxon>
        <taxon>Tritrichomonas</taxon>
    </lineage>
</organism>
<gene>
    <name evidence="4" type="ORF">TRFO_02257</name>
</gene>
<feature type="repeat" description="ANK" evidence="3">
    <location>
        <begin position="732"/>
        <end position="764"/>
    </location>
</feature>
<accession>A0A1J4JC89</accession>
<dbReference type="EMBL" id="MLAK01001259">
    <property type="protein sequence ID" value="OHS95267.1"/>
    <property type="molecule type" value="Genomic_DNA"/>
</dbReference>
<feature type="repeat" description="ANK" evidence="3">
    <location>
        <begin position="378"/>
        <end position="410"/>
    </location>
</feature>
<dbReference type="Pfam" id="PF12796">
    <property type="entry name" value="Ank_2"/>
    <property type="match status" value="5"/>
</dbReference>
<keyword evidence="1" id="KW-0677">Repeat</keyword>